<dbReference type="PRINTS" id="PR00455">
    <property type="entry name" value="HTHTETR"/>
</dbReference>
<feature type="DNA-binding region" description="H-T-H motif" evidence="4">
    <location>
        <begin position="62"/>
        <end position="81"/>
    </location>
</feature>
<evidence type="ECO:0000256" key="3">
    <source>
        <dbReference type="ARBA" id="ARBA00023163"/>
    </source>
</evidence>
<dbReference type="Gene3D" id="1.10.357.10">
    <property type="entry name" value="Tetracycline Repressor, domain 2"/>
    <property type="match status" value="1"/>
</dbReference>
<keyword evidence="3" id="KW-0804">Transcription</keyword>
<feature type="region of interest" description="Disordered" evidence="5">
    <location>
        <begin position="1"/>
        <end position="38"/>
    </location>
</feature>
<protein>
    <submittedName>
        <fullName evidence="7">TetR/AcrR family transcriptional regulator</fullName>
    </submittedName>
</protein>
<dbReference type="Pfam" id="PF00440">
    <property type="entry name" value="TetR_N"/>
    <property type="match status" value="1"/>
</dbReference>
<evidence type="ECO:0000313" key="7">
    <source>
        <dbReference type="EMBL" id="TFI01372.1"/>
    </source>
</evidence>
<keyword evidence="8" id="KW-1185">Reference proteome</keyword>
<evidence type="ECO:0000256" key="2">
    <source>
        <dbReference type="ARBA" id="ARBA00023125"/>
    </source>
</evidence>
<dbReference type="SUPFAM" id="SSF48498">
    <property type="entry name" value="Tetracyclin repressor-like, C-terminal domain"/>
    <property type="match status" value="1"/>
</dbReference>
<dbReference type="PANTHER" id="PTHR47506">
    <property type="entry name" value="TRANSCRIPTIONAL REGULATORY PROTEIN"/>
    <property type="match status" value="1"/>
</dbReference>
<dbReference type="InterPro" id="IPR036271">
    <property type="entry name" value="Tet_transcr_reg_TetR-rel_C_sf"/>
</dbReference>
<dbReference type="Proteomes" id="UP000298017">
    <property type="component" value="Unassembled WGS sequence"/>
</dbReference>
<evidence type="ECO:0000256" key="1">
    <source>
        <dbReference type="ARBA" id="ARBA00023015"/>
    </source>
</evidence>
<dbReference type="PANTHER" id="PTHR47506:SF1">
    <property type="entry name" value="HTH-TYPE TRANSCRIPTIONAL REGULATOR YJDC"/>
    <property type="match status" value="1"/>
</dbReference>
<dbReference type="EMBL" id="SPNK01000006">
    <property type="protein sequence ID" value="TFI01372.1"/>
    <property type="molecule type" value="Genomic_DNA"/>
</dbReference>
<keyword evidence="2 4" id="KW-0238">DNA-binding</keyword>
<dbReference type="InterPro" id="IPR009057">
    <property type="entry name" value="Homeodomain-like_sf"/>
</dbReference>
<feature type="domain" description="HTH tetR-type" evidence="6">
    <location>
        <begin position="39"/>
        <end position="99"/>
    </location>
</feature>
<evidence type="ECO:0000256" key="4">
    <source>
        <dbReference type="PROSITE-ProRule" id="PRU00335"/>
    </source>
</evidence>
<dbReference type="AlphaFoldDB" id="A0AAX2SEP6"/>
<organism evidence="7 8">
    <name type="scientific">Kocuria rhizophila</name>
    <dbReference type="NCBI Taxonomy" id="72000"/>
    <lineage>
        <taxon>Bacteria</taxon>
        <taxon>Bacillati</taxon>
        <taxon>Actinomycetota</taxon>
        <taxon>Actinomycetes</taxon>
        <taxon>Micrococcales</taxon>
        <taxon>Micrococcaceae</taxon>
        <taxon>Kocuria</taxon>
    </lineage>
</organism>
<evidence type="ECO:0000256" key="5">
    <source>
        <dbReference type="SAM" id="MobiDB-lite"/>
    </source>
</evidence>
<keyword evidence="1" id="KW-0805">Transcription regulation</keyword>
<sequence length="231" mass="24949">MSNQTEEPAVPAAGLGRDGQPLLSEPVTPGAAPDRRSRSATRLKLIRSAPAVFAQQGIDGASVSDLCAAAGFTRGAFYSNFESKRELAILAFDDLATQLEETLGSQLDHWLGSGLDVDQVVTRIIEGVTDQVANVNQQALRVELSIAAFRSPEARERMAPIRDRVYRAIEQALVRVADTQRLEFTVPPGDVARMLLTSYSGQLTDHMAMGGTGRAAQQVIPTMWLAFTRPA</sequence>
<dbReference type="SUPFAM" id="SSF46689">
    <property type="entry name" value="Homeodomain-like"/>
    <property type="match status" value="1"/>
</dbReference>
<dbReference type="GO" id="GO:0003677">
    <property type="term" value="F:DNA binding"/>
    <property type="evidence" value="ECO:0007669"/>
    <property type="project" value="UniProtKB-UniRule"/>
</dbReference>
<comment type="caution">
    <text evidence="7">The sequence shown here is derived from an EMBL/GenBank/DDBJ whole genome shotgun (WGS) entry which is preliminary data.</text>
</comment>
<dbReference type="InterPro" id="IPR001647">
    <property type="entry name" value="HTH_TetR"/>
</dbReference>
<accession>A0AAX2SEP6</accession>
<name>A0AAX2SEP6_KOCRH</name>
<reference evidence="7 8" key="1">
    <citation type="submission" date="2019-03" db="EMBL/GenBank/DDBJ databases">
        <title>Genome Sequencing and Assembly of Various Microbes Isolated from Alder Root Nodule.</title>
        <authorList>
            <person name="Swanson E."/>
            <person name="Sevigny J.L."/>
            <person name="Pesce C."/>
            <person name="Davis I."/>
            <person name="Kleiner V."/>
            <person name="Tisa L."/>
        </authorList>
    </citation>
    <scope>NUCLEOTIDE SEQUENCE [LARGE SCALE GENOMIC DNA]</scope>
    <source>
        <strain evidence="7 8">4R-31</strain>
    </source>
</reference>
<evidence type="ECO:0000313" key="8">
    <source>
        <dbReference type="Proteomes" id="UP000298017"/>
    </source>
</evidence>
<gene>
    <name evidence="7" type="ORF">E4P33_07415</name>
</gene>
<proteinExistence type="predicted"/>
<evidence type="ECO:0000259" key="6">
    <source>
        <dbReference type="PROSITE" id="PS50977"/>
    </source>
</evidence>
<dbReference type="PROSITE" id="PS50977">
    <property type="entry name" value="HTH_TETR_2"/>
    <property type="match status" value="1"/>
</dbReference>